<dbReference type="Proteomes" id="UP000564836">
    <property type="component" value="Chromosome"/>
</dbReference>
<evidence type="ECO:0000313" key="1">
    <source>
        <dbReference type="EMBL" id="NYY95127.1"/>
    </source>
</evidence>
<dbReference type="EMBL" id="JACBFH010000001">
    <property type="protein sequence ID" value="NYY95127.1"/>
    <property type="molecule type" value="Genomic_DNA"/>
</dbReference>
<dbReference type="AlphaFoldDB" id="A0A7Z0QKL3"/>
<evidence type="ECO:0000313" key="3">
    <source>
        <dbReference type="Proteomes" id="UP000564836"/>
    </source>
</evidence>
<sequence>MGIAKYEIFGTDGTWRVRHDGKAENEYATKEAAFEAVIAAASIALRQGHDVTVTAPSSQTPTGAPAK</sequence>
<proteinExistence type="predicted"/>
<reference evidence="2 3" key="1">
    <citation type="journal article" date="2017" name="Syst. Appl. Microbiol.">
        <title>Soybeans inoculated with root zone soils of Canadian native legumes harbour diverse and novel Bradyrhizobium spp. that possess agricultural potential.</title>
        <authorList>
            <person name="Bromfield E.S.P."/>
            <person name="Cloutier S."/>
            <person name="Tambong J.T."/>
            <person name="Tran Thi T.V."/>
        </authorList>
    </citation>
    <scope>NUCLEOTIDE SEQUENCE [LARGE SCALE GENOMIC DNA]</scope>
    <source>
        <strain evidence="2 3">323S2</strain>
    </source>
</reference>
<reference evidence="2 3" key="3">
    <citation type="journal article" date="2022" name="Int. J. Syst. Evol. Microbiol.">
        <title>Strains of Bradyrhizobium barranii sp. nov. associated with legumes native to Canada are symbionts of soybeans and belong to different subspecies (subsp. barranii subsp. nov. and subsp. apii subsp. nov.) and symbiovars (sv. glycinearum and sv. septentrionale).</title>
        <authorList>
            <person name="Bromfield E.S.P."/>
            <person name="Cloutier S."/>
            <person name="Wasai-Hara S."/>
            <person name="Minamisawa K."/>
        </authorList>
    </citation>
    <scope>NUCLEOTIDE SEQUENCE [LARGE SCALE GENOMIC DNA]</scope>
    <source>
        <strain evidence="2 3">323S2</strain>
    </source>
</reference>
<evidence type="ECO:0000313" key="2">
    <source>
        <dbReference type="EMBL" id="UGX98056.1"/>
    </source>
</evidence>
<protein>
    <recommendedName>
        <fullName evidence="4">DUF2188 domain-containing protein</fullName>
    </recommendedName>
</protein>
<reference evidence="1" key="2">
    <citation type="submission" date="2020-06" db="EMBL/GenBank/DDBJ databases">
        <title>Whole Genome Sequence of Bradyrhizobium sp. Strain 323S2.</title>
        <authorList>
            <person name="Bromfield E.S.P."/>
        </authorList>
    </citation>
    <scope>NUCLEOTIDE SEQUENCE [LARGE SCALE GENOMIC DNA]</scope>
    <source>
        <strain evidence="1">323S2</strain>
    </source>
</reference>
<organism evidence="1">
    <name type="scientific">Bradyrhizobium barranii subsp. barranii</name>
    <dbReference type="NCBI Taxonomy" id="2823807"/>
    <lineage>
        <taxon>Bacteria</taxon>
        <taxon>Pseudomonadati</taxon>
        <taxon>Pseudomonadota</taxon>
        <taxon>Alphaproteobacteria</taxon>
        <taxon>Hyphomicrobiales</taxon>
        <taxon>Nitrobacteraceae</taxon>
        <taxon>Bradyrhizobium</taxon>
        <taxon>Bradyrhizobium barranii</taxon>
    </lineage>
</organism>
<name>A0A7Z0QKL3_9BRAD</name>
<accession>A0A7Z0QKL3</accession>
<dbReference type="RefSeq" id="WP_166341755.1">
    <property type="nucleotide sequence ID" value="NZ_CP088280.1"/>
</dbReference>
<dbReference type="EMBL" id="CP088280">
    <property type="protein sequence ID" value="UGX98056.1"/>
    <property type="molecule type" value="Genomic_DNA"/>
</dbReference>
<gene>
    <name evidence="2" type="ORF">G6321_00024185</name>
    <name evidence="1" type="ORF">G6321_44015</name>
</gene>
<evidence type="ECO:0008006" key="4">
    <source>
        <dbReference type="Google" id="ProtNLM"/>
    </source>
</evidence>